<gene>
    <name evidence="2" type="ORF">UFOVP449_118</name>
</gene>
<dbReference type="InterPro" id="IPR024364">
    <property type="entry name" value="Baseplate_phage_T4-like"/>
</dbReference>
<proteinExistence type="predicted"/>
<dbReference type="EMBL" id="LR796420">
    <property type="protein sequence ID" value="CAB4143106.1"/>
    <property type="molecule type" value="Genomic_DNA"/>
</dbReference>
<organism evidence="2">
    <name type="scientific">uncultured Caudovirales phage</name>
    <dbReference type="NCBI Taxonomy" id="2100421"/>
    <lineage>
        <taxon>Viruses</taxon>
        <taxon>Duplodnaviria</taxon>
        <taxon>Heunggongvirae</taxon>
        <taxon>Uroviricota</taxon>
        <taxon>Caudoviricetes</taxon>
        <taxon>Peduoviridae</taxon>
        <taxon>Maltschvirus</taxon>
        <taxon>Maltschvirus maltsch</taxon>
    </lineage>
</organism>
<protein>
    <submittedName>
        <fullName evidence="2">Uncharacterized protein</fullName>
    </submittedName>
</protein>
<evidence type="ECO:0000313" key="2">
    <source>
        <dbReference type="EMBL" id="CAB4143106.1"/>
    </source>
</evidence>
<feature type="region of interest" description="Disordered" evidence="1">
    <location>
        <begin position="1"/>
        <end position="28"/>
    </location>
</feature>
<evidence type="ECO:0000256" key="1">
    <source>
        <dbReference type="SAM" id="MobiDB-lite"/>
    </source>
</evidence>
<dbReference type="Pfam" id="PF12322">
    <property type="entry name" value="T4_baseplate"/>
    <property type="match status" value="1"/>
</dbReference>
<sequence>MANVEEIKTPSRGLTHSAEPQQYQTPKSYPFPTEVISLPSKGLCYPETSPLSKGEITIKLMTAKEEDILTSTNLIKKGIQLDKLLESIVVEPGVNINDLIIGDKNAILVTSRILAFGSEYQVKIQDPFDGEEVDVTIDLSKIKIKEIDESILNRNNEYEFILPVSKTSIKFKLLTHGDELLINKDIEASQKTLKTANEITTRYRRIITEVDGNRDFGFISNFVANQLLAGDSKSLRKYIASISPDLDLKFDYTSPVTGDTEALRIPFGIGFFYPTD</sequence>
<reference evidence="2" key="1">
    <citation type="submission" date="2020-04" db="EMBL/GenBank/DDBJ databases">
        <authorList>
            <person name="Chiriac C."/>
            <person name="Salcher M."/>
            <person name="Ghai R."/>
            <person name="Kavagutti S V."/>
        </authorList>
    </citation>
    <scope>NUCLEOTIDE SEQUENCE</scope>
</reference>
<accession>A0A6J5MDS1</accession>
<name>A0A6J5MDS1_9CAUD</name>
<feature type="compositionally biased region" description="Polar residues" evidence="1">
    <location>
        <begin position="12"/>
        <end position="27"/>
    </location>
</feature>